<feature type="compositionally biased region" description="Polar residues" evidence="4">
    <location>
        <begin position="1"/>
        <end position="16"/>
    </location>
</feature>
<dbReference type="SFLD" id="SFLDS00036">
    <property type="entry name" value="Aromatic_Prenyltransferase"/>
    <property type="match status" value="1"/>
</dbReference>
<dbReference type="GO" id="GO:0009820">
    <property type="term" value="P:alkaloid metabolic process"/>
    <property type="evidence" value="ECO:0007669"/>
    <property type="project" value="InterPro"/>
</dbReference>
<dbReference type="AlphaFoldDB" id="A0AAN4PUR6"/>
<evidence type="ECO:0000256" key="2">
    <source>
        <dbReference type="ARBA" id="ARBA00022679"/>
    </source>
</evidence>
<feature type="binding site" evidence="3">
    <location>
        <position position="281"/>
    </location>
    <ligand>
        <name>dimethylallyl diphosphate</name>
        <dbReference type="ChEBI" id="CHEBI:57623"/>
    </ligand>
</feature>
<keyword evidence="2" id="KW-0808">Transferase</keyword>
<dbReference type="CDD" id="cd13929">
    <property type="entry name" value="PT-DMATS_CymD"/>
    <property type="match status" value="1"/>
</dbReference>
<dbReference type="InterPro" id="IPR017795">
    <property type="entry name" value="ABBA_NscD-like"/>
</dbReference>
<feature type="binding site" evidence="3">
    <location>
        <position position="212"/>
    </location>
    <ligand>
        <name>dimethylallyl diphosphate</name>
        <dbReference type="ChEBI" id="CHEBI:57623"/>
    </ligand>
</feature>
<evidence type="ECO:0000313" key="6">
    <source>
        <dbReference type="Proteomes" id="UP000051487"/>
    </source>
</evidence>
<proteinExistence type="inferred from homology"/>
<name>A0AAN4PUR6_ASPLE</name>
<feature type="binding site" evidence="3">
    <location>
        <position position="279"/>
    </location>
    <ligand>
        <name>dimethylallyl diphosphate</name>
        <dbReference type="ChEBI" id="CHEBI:57623"/>
    </ligand>
</feature>
<evidence type="ECO:0000256" key="1">
    <source>
        <dbReference type="ARBA" id="ARBA00010209"/>
    </source>
</evidence>
<evidence type="ECO:0000313" key="5">
    <source>
        <dbReference type="EMBL" id="GAQ11468.1"/>
    </source>
</evidence>
<evidence type="ECO:0000256" key="4">
    <source>
        <dbReference type="SAM" id="MobiDB-lite"/>
    </source>
</evidence>
<feature type="binding site" evidence="3">
    <location>
        <position position="214"/>
    </location>
    <ligand>
        <name>dimethylallyl diphosphate</name>
        <dbReference type="ChEBI" id="CHEBI:57623"/>
    </ligand>
</feature>
<feature type="binding site" evidence="3">
    <location>
        <position position="364"/>
    </location>
    <ligand>
        <name>dimethylallyl diphosphate</name>
        <dbReference type="ChEBI" id="CHEBI:57623"/>
    </ligand>
</feature>
<feature type="binding site" evidence="3">
    <location>
        <position position="277"/>
    </location>
    <ligand>
        <name>dimethylallyl diphosphate</name>
        <dbReference type="ChEBI" id="CHEBI:57623"/>
    </ligand>
</feature>
<dbReference type="GO" id="GO:0016765">
    <property type="term" value="F:transferase activity, transferring alkyl or aryl (other than methyl) groups"/>
    <property type="evidence" value="ECO:0007669"/>
    <property type="project" value="InterPro"/>
</dbReference>
<protein>
    <submittedName>
        <fullName evidence="5">Tryptophan dimethylallyltransferase 1</fullName>
    </submittedName>
</protein>
<gene>
    <name evidence="5" type="ORF">ALT_8789</name>
</gene>
<sequence length="402" mass="45339">MTLSSPAPEVAQSSVHEAQKAHKGGLQSANSTTKSPYHVISEATLFSTIDQHQYWHHVAPMLGKMLMHGDYDIHQQYYFMSIFANLIVPILGPYPSDGRSVYKCALGSIGSVELSQNFQPTRSTARVAFEPTSYFATTGSDPCNRFAMDTALIKLKQLGVDMDLSLHHVFVNELQLTDTDERMVTKKKLLAEKFKTQNLLALDLTRQGITVKEYFYPALKSAATGKPIRQLCLDALRKWDTGRRFEAPSQVVNSYLEESQTDAYFLSFDLVDPLATRFKLYVLELNVTFAQAQNHWTLGGRLQDQDILHGLELLRELWVGFGIVEGQRTPPDQPTRPGDPPTLMPFFINLEMKPGQSLPKPKLYMPLTGIPESKIANTLTDFFTRHDMPDQARVYADNLQSY</sequence>
<organism evidence="5 6">
    <name type="scientific">Aspergillus lentulus</name>
    <dbReference type="NCBI Taxonomy" id="293939"/>
    <lineage>
        <taxon>Eukaryota</taxon>
        <taxon>Fungi</taxon>
        <taxon>Dikarya</taxon>
        <taxon>Ascomycota</taxon>
        <taxon>Pezizomycotina</taxon>
        <taxon>Eurotiomycetes</taxon>
        <taxon>Eurotiomycetidae</taxon>
        <taxon>Eurotiales</taxon>
        <taxon>Aspergillaceae</taxon>
        <taxon>Aspergillus</taxon>
        <taxon>Aspergillus subgen. Fumigati</taxon>
    </lineage>
</organism>
<reference evidence="5 6" key="1">
    <citation type="submission" date="2015-11" db="EMBL/GenBank/DDBJ databases">
        <title>Aspergillus lentulus strain IFM 54703T.</title>
        <authorList>
            <person name="Kusuya Y."/>
            <person name="Sakai K."/>
            <person name="Kamei K."/>
            <person name="Takahashi H."/>
            <person name="Yaguchi T."/>
        </authorList>
    </citation>
    <scope>NUCLEOTIDE SEQUENCE [LARGE SCALE GENOMIC DNA]</scope>
    <source>
        <strain evidence="5 6">IFM 54703</strain>
    </source>
</reference>
<dbReference type="Pfam" id="PF11991">
    <property type="entry name" value="Trp_DMAT"/>
    <property type="match status" value="1"/>
</dbReference>
<dbReference type="PANTHER" id="PTHR40627">
    <property type="entry name" value="INDOLE PRENYLTRANSFERASE TDIB-RELATED"/>
    <property type="match status" value="1"/>
</dbReference>
<comment type="caution">
    <text evidence="5">The sequence shown here is derived from an EMBL/GenBank/DDBJ whole genome shotgun (WGS) entry which is preliminary data.</text>
</comment>
<dbReference type="NCBIfam" id="TIGR03429">
    <property type="entry name" value="arom_pren_DMATS"/>
    <property type="match status" value="1"/>
</dbReference>
<accession>A0AAN4PUR6</accession>
<dbReference type="EMBL" id="BCLY01000016">
    <property type="protein sequence ID" value="GAQ11468.1"/>
    <property type="molecule type" value="Genomic_DNA"/>
</dbReference>
<feature type="binding site" evidence="3">
    <location>
        <position position="126"/>
    </location>
    <ligand>
        <name>dimethylallyl diphosphate</name>
        <dbReference type="ChEBI" id="CHEBI:57623"/>
    </ligand>
</feature>
<dbReference type="PANTHER" id="PTHR40627:SF3">
    <property type="entry name" value="PRENYLTRANSFERASE ASQH2-RELATED"/>
    <property type="match status" value="1"/>
</dbReference>
<dbReference type="InterPro" id="IPR033964">
    <property type="entry name" value="ABBA"/>
</dbReference>
<feature type="region of interest" description="Disordered" evidence="4">
    <location>
        <begin position="1"/>
        <end position="32"/>
    </location>
</feature>
<comment type="similarity">
    <text evidence="1">Belongs to the tryptophan dimethylallyltransferase family.</text>
</comment>
<feature type="binding site" evidence="3">
    <location>
        <position position="113"/>
    </location>
    <ligand>
        <name>L-tryptophan</name>
        <dbReference type="ChEBI" id="CHEBI:57912"/>
    </ligand>
</feature>
<dbReference type="PIRSF" id="PIRSF000509">
    <property type="entry name" value="Trp_DMAT"/>
    <property type="match status" value="1"/>
</dbReference>
<feature type="binding site" evidence="3">
    <location>
        <position position="216"/>
    </location>
    <ligand>
        <name>L-tryptophan</name>
        <dbReference type="ChEBI" id="CHEBI:57912"/>
    </ligand>
</feature>
<evidence type="ECO:0000256" key="3">
    <source>
        <dbReference type="PIRSR" id="PIRSR000509-1"/>
    </source>
</evidence>
<dbReference type="InterPro" id="IPR012148">
    <property type="entry name" value="ABBA_DMATS-like"/>
</dbReference>
<dbReference type="Proteomes" id="UP000051487">
    <property type="component" value="Unassembled WGS sequence"/>
</dbReference>